<dbReference type="EMBL" id="JAJSOW010000107">
    <property type="protein sequence ID" value="KAI9157362.1"/>
    <property type="molecule type" value="Genomic_DNA"/>
</dbReference>
<dbReference type="Proteomes" id="UP001064489">
    <property type="component" value="Chromosome 12"/>
</dbReference>
<keyword evidence="4" id="KW-0964">Secreted</keyword>
<evidence type="ECO:0000259" key="12">
    <source>
        <dbReference type="PROSITE" id="PS51294"/>
    </source>
</evidence>
<evidence type="ECO:0000256" key="9">
    <source>
        <dbReference type="ARBA" id="ARBA00023591"/>
    </source>
</evidence>
<evidence type="ECO:0000313" key="14">
    <source>
        <dbReference type="Proteomes" id="UP001064489"/>
    </source>
</evidence>
<evidence type="ECO:0000256" key="6">
    <source>
        <dbReference type="ARBA" id="ARBA00022737"/>
    </source>
</evidence>
<dbReference type="GO" id="GO:0048046">
    <property type="term" value="C:apoplast"/>
    <property type="evidence" value="ECO:0007669"/>
    <property type="project" value="UniProtKB-SubCell"/>
</dbReference>
<evidence type="ECO:0000259" key="11">
    <source>
        <dbReference type="PROSITE" id="PS50090"/>
    </source>
</evidence>
<dbReference type="PANTHER" id="PTHR47994">
    <property type="entry name" value="F14D16.11-RELATED"/>
    <property type="match status" value="1"/>
</dbReference>
<dbReference type="InterPro" id="IPR015495">
    <property type="entry name" value="Myb_TF_plants"/>
</dbReference>
<dbReference type="PROSITE" id="PS51294">
    <property type="entry name" value="HTH_MYB"/>
    <property type="match status" value="2"/>
</dbReference>
<evidence type="ECO:0000313" key="13">
    <source>
        <dbReference type="EMBL" id="KAI9157362.1"/>
    </source>
</evidence>
<evidence type="ECO:0000256" key="3">
    <source>
        <dbReference type="ARBA" id="ARBA00022523"/>
    </source>
</evidence>
<evidence type="ECO:0000256" key="2">
    <source>
        <dbReference type="ARBA" id="ARBA00004271"/>
    </source>
</evidence>
<accession>A0AAD5IBF7</accession>
<comment type="similarity">
    <text evidence="9">Belongs to the EXORDIUM family.</text>
</comment>
<dbReference type="Pfam" id="PF04674">
    <property type="entry name" value="Phi_1"/>
    <property type="match status" value="1"/>
</dbReference>
<evidence type="ECO:0000256" key="10">
    <source>
        <dbReference type="SAM" id="SignalP"/>
    </source>
</evidence>
<protein>
    <submittedName>
        <fullName evidence="13">Uncharacterized protein</fullName>
    </submittedName>
</protein>
<evidence type="ECO:0000256" key="8">
    <source>
        <dbReference type="ARBA" id="ARBA00023242"/>
    </source>
</evidence>
<dbReference type="PROSITE" id="PS50090">
    <property type="entry name" value="MYB_LIKE"/>
    <property type="match status" value="2"/>
</dbReference>
<evidence type="ECO:0000256" key="5">
    <source>
        <dbReference type="ARBA" id="ARBA00022729"/>
    </source>
</evidence>
<feature type="domain" description="Myb-like" evidence="11">
    <location>
        <begin position="307"/>
        <end position="359"/>
    </location>
</feature>
<dbReference type="Pfam" id="PF00249">
    <property type="entry name" value="Myb_DNA-binding"/>
    <property type="match status" value="2"/>
</dbReference>
<feature type="domain" description="HTH myb-type" evidence="12">
    <location>
        <begin position="360"/>
        <end position="414"/>
    </location>
</feature>
<name>A0AAD5IBF7_ACENE</name>
<evidence type="ECO:0000256" key="7">
    <source>
        <dbReference type="ARBA" id="ARBA00023125"/>
    </source>
</evidence>
<organism evidence="13 14">
    <name type="scientific">Acer negundo</name>
    <name type="common">Box elder</name>
    <dbReference type="NCBI Taxonomy" id="4023"/>
    <lineage>
        <taxon>Eukaryota</taxon>
        <taxon>Viridiplantae</taxon>
        <taxon>Streptophyta</taxon>
        <taxon>Embryophyta</taxon>
        <taxon>Tracheophyta</taxon>
        <taxon>Spermatophyta</taxon>
        <taxon>Magnoliopsida</taxon>
        <taxon>eudicotyledons</taxon>
        <taxon>Gunneridae</taxon>
        <taxon>Pentapetalae</taxon>
        <taxon>rosids</taxon>
        <taxon>malvids</taxon>
        <taxon>Sapindales</taxon>
        <taxon>Sapindaceae</taxon>
        <taxon>Hippocastanoideae</taxon>
        <taxon>Acereae</taxon>
        <taxon>Acer</taxon>
    </lineage>
</organism>
<dbReference type="GO" id="GO:0005634">
    <property type="term" value="C:nucleus"/>
    <property type="evidence" value="ECO:0007669"/>
    <property type="project" value="UniProtKB-SubCell"/>
</dbReference>
<comment type="caution">
    <text evidence="13">The sequence shown here is derived from an EMBL/GenBank/DDBJ whole genome shotgun (WGS) entry which is preliminary data.</text>
</comment>
<dbReference type="InterPro" id="IPR009057">
    <property type="entry name" value="Homeodomain-like_sf"/>
</dbReference>
<feature type="signal peptide" evidence="10">
    <location>
        <begin position="1"/>
        <end position="26"/>
    </location>
</feature>
<evidence type="ECO:0000256" key="1">
    <source>
        <dbReference type="ARBA" id="ARBA00004123"/>
    </source>
</evidence>
<dbReference type="InterPro" id="IPR006766">
    <property type="entry name" value="EXORDIUM-like"/>
</dbReference>
<feature type="chain" id="PRO_5042244757" evidence="10">
    <location>
        <begin position="27"/>
        <end position="646"/>
    </location>
</feature>
<sequence>MASIIPSRLLVLAFSLLLLLPSFSLAHQRKPRHFRGKRDKITYHGGGLLTGNINLVLIWYGNFDQPTKDTVKSFIDSFNFDYKGYHHSQPTVAKWWNLVENYQSTAWPRGVWKKSNVKVIREVSEQCYWGKILTMDFIPKLVQKAVGGTPNTVAVLFTAKDVTVHGLCTGKCQLHGILEKKQPYIVVGNSEIECPGSCMWPFHSSEYFPRGGVVLKSPNGNAVGDSMVVHLASGLAELVTNPGNTGFYGGTKYKPIEITGGRCKNVFGKRASAKNGRPGILRYAYRGKAFNAHGNLYMMGRSPSSEEKGLKKGPWTPEEDQKLVDYIQKHGHGSWRALPRLCGLNRCGKSCRLRWTNYLRPDIKRGRFSQEEEQIIINLHSVLGNKWSAIASRLAGRTDNEIKNYWNTHLKKKLLQMGIDPVTHRPRTDHLNEILANLPLLHTLFNSTSTTAANNLMNATLNRLHSDHASQLAKIQLLHNILQILTSNSNNSPPNILPMNLLHQLPHHPDQLISDLLPLMNNSHQLHGNNGCFTTSSTPSDHQILSADLQSFEAPQPPLKLSQSIIDSQFGSSSSYDHAINNPNHQLPALVSASPVVNQMETNNNIKNIIKSNHDVNSDPCSTSTTFEAWCDLLDDEATDSYWKGF</sequence>
<evidence type="ECO:0000256" key="4">
    <source>
        <dbReference type="ARBA" id="ARBA00022525"/>
    </source>
</evidence>
<proteinExistence type="inferred from homology"/>
<dbReference type="SUPFAM" id="SSF46689">
    <property type="entry name" value="Homeodomain-like"/>
    <property type="match status" value="1"/>
</dbReference>
<feature type="domain" description="Myb-like" evidence="11">
    <location>
        <begin position="360"/>
        <end position="410"/>
    </location>
</feature>
<dbReference type="PANTHER" id="PTHR47994:SF5">
    <property type="entry name" value="F14D16.11-RELATED"/>
    <property type="match status" value="1"/>
</dbReference>
<dbReference type="InterPro" id="IPR017930">
    <property type="entry name" value="Myb_dom"/>
</dbReference>
<dbReference type="FunFam" id="1.10.10.60:FF:000349">
    <property type="entry name" value="Transcription factor MYB39"/>
    <property type="match status" value="1"/>
</dbReference>
<keyword evidence="3" id="KW-0052">Apoplast</keyword>
<dbReference type="InterPro" id="IPR001005">
    <property type="entry name" value="SANT/Myb"/>
</dbReference>
<keyword evidence="6" id="KW-0677">Repeat</keyword>
<reference evidence="13" key="2">
    <citation type="submission" date="2023-02" db="EMBL/GenBank/DDBJ databases">
        <authorList>
            <person name="Swenson N.G."/>
            <person name="Wegrzyn J.L."/>
            <person name="Mcevoy S.L."/>
        </authorList>
    </citation>
    <scope>NUCLEOTIDE SEQUENCE</scope>
    <source>
        <strain evidence="13">91603</strain>
        <tissue evidence="13">Leaf</tissue>
    </source>
</reference>
<gene>
    <name evidence="13" type="ORF">LWI28_021329</name>
</gene>
<keyword evidence="5 10" id="KW-0732">Signal</keyword>
<keyword evidence="8" id="KW-0539">Nucleus</keyword>
<dbReference type="FunFam" id="1.10.10.60:FF:000001">
    <property type="entry name" value="MYB-related transcription factor"/>
    <property type="match status" value="1"/>
</dbReference>
<feature type="domain" description="HTH myb-type" evidence="12">
    <location>
        <begin position="307"/>
        <end position="359"/>
    </location>
</feature>
<dbReference type="GO" id="GO:0003677">
    <property type="term" value="F:DNA binding"/>
    <property type="evidence" value="ECO:0007669"/>
    <property type="project" value="UniProtKB-KW"/>
</dbReference>
<dbReference type="SMART" id="SM00717">
    <property type="entry name" value="SANT"/>
    <property type="match status" value="2"/>
</dbReference>
<reference evidence="13" key="1">
    <citation type="journal article" date="2022" name="Plant J.">
        <title>Strategies of tolerance reflected in two North American maple genomes.</title>
        <authorList>
            <person name="McEvoy S.L."/>
            <person name="Sezen U.U."/>
            <person name="Trouern-Trend A."/>
            <person name="McMahon S.M."/>
            <person name="Schaberg P.G."/>
            <person name="Yang J."/>
            <person name="Wegrzyn J.L."/>
            <person name="Swenson N.G."/>
        </authorList>
    </citation>
    <scope>NUCLEOTIDE SEQUENCE</scope>
    <source>
        <strain evidence="13">91603</strain>
    </source>
</reference>
<keyword evidence="7" id="KW-0238">DNA-binding</keyword>
<dbReference type="AlphaFoldDB" id="A0AAD5IBF7"/>
<dbReference type="Gene3D" id="1.10.10.60">
    <property type="entry name" value="Homeodomain-like"/>
    <property type="match status" value="2"/>
</dbReference>
<comment type="subcellular location">
    <subcellularLocation>
        <location evidence="1">Nucleus</location>
    </subcellularLocation>
    <subcellularLocation>
        <location evidence="2">Secreted</location>
        <location evidence="2">Extracellular space</location>
        <location evidence="2">Apoplast</location>
    </subcellularLocation>
</comment>
<keyword evidence="14" id="KW-1185">Reference proteome</keyword>
<dbReference type="CDD" id="cd00167">
    <property type="entry name" value="SANT"/>
    <property type="match status" value="2"/>
</dbReference>